<sequence length="120" mass="13114">TLLAYGPMVRTCLDAATAAAEEGRELEVIDLRSISPLDLTAAYESVRRTGRAVVVHEAPSNVGLGAEIAARITEECFYSLEAPVLRVTGFDTPYPAARVEEEYLPDIDRVLDAVDRTFGW</sequence>
<protein>
    <submittedName>
        <fullName evidence="5">Transketolase C-terminal domain-containing protein</fullName>
    </submittedName>
</protein>
<reference evidence="6" key="1">
    <citation type="journal article" date="2019" name="Int. J. Syst. Evol. Microbiol.">
        <title>The Global Catalogue of Microorganisms (GCM) 10K type strain sequencing project: providing services to taxonomists for standard genome sequencing and annotation.</title>
        <authorList>
            <consortium name="The Broad Institute Genomics Platform"/>
            <consortium name="The Broad Institute Genome Sequencing Center for Infectious Disease"/>
            <person name="Wu L."/>
            <person name="Ma J."/>
        </authorList>
    </citation>
    <scope>NUCLEOTIDE SEQUENCE [LARGE SCALE GENOMIC DNA]</scope>
    <source>
        <strain evidence="6">JCM 32148</strain>
    </source>
</reference>
<dbReference type="Proteomes" id="UP001597053">
    <property type="component" value="Unassembled WGS sequence"/>
</dbReference>
<dbReference type="Gene3D" id="3.40.50.920">
    <property type="match status" value="1"/>
</dbReference>
<comment type="caution">
    <text evidence="5">The sequence shown here is derived from an EMBL/GenBank/DDBJ whole genome shotgun (WGS) entry which is preliminary data.</text>
</comment>
<keyword evidence="2" id="KW-0560">Oxidoreductase</keyword>
<dbReference type="InterPro" id="IPR033248">
    <property type="entry name" value="Transketolase_C"/>
</dbReference>
<dbReference type="PANTHER" id="PTHR43257">
    <property type="entry name" value="PYRUVATE DEHYDROGENASE E1 COMPONENT BETA SUBUNIT"/>
    <property type="match status" value="1"/>
</dbReference>
<feature type="non-terminal residue" evidence="5">
    <location>
        <position position="1"/>
    </location>
</feature>
<dbReference type="PANTHER" id="PTHR43257:SF2">
    <property type="entry name" value="PYRUVATE DEHYDROGENASE E1 COMPONENT SUBUNIT BETA"/>
    <property type="match status" value="1"/>
</dbReference>
<dbReference type="InterPro" id="IPR009014">
    <property type="entry name" value="Transketo_C/PFOR_II"/>
</dbReference>
<comment type="cofactor">
    <cofactor evidence="1">
        <name>thiamine diphosphate</name>
        <dbReference type="ChEBI" id="CHEBI:58937"/>
    </cofactor>
</comment>
<keyword evidence="6" id="KW-1185">Reference proteome</keyword>
<feature type="domain" description="Transketolase C-terminal" evidence="4">
    <location>
        <begin position="1"/>
        <end position="110"/>
    </location>
</feature>
<accession>A0ABW3ABT9</accession>
<dbReference type="SUPFAM" id="SSF52922">
    <property type="entry name" value="TK C-terminal domain-like"/>
    <property type="match status" value="1"/>
</dbReference>
<evidence type="ECO:0000256" key="1">
    <source>
        <dbReference type="ARBA" id="ARBA00001964"/>
    </source>
</evidence>
<keyword evidence="3" id="KW-0786">Thiamine pyrophosphate</keyword>
<gene>
    <name evidence="5" type="ORF">ACFQZ8_28865</name>
</gene>
<evidence type="ECO:0000259" key="4">
    <source>
        <dbReference type="Pfam" id="PF02780"/>
    </source>
</evidence>
<evidence type="ECO:0000256" key="2">
    <source>
        <dbReference type="ARBA" id="ARBA00023002"/>
    </source>
</evidence>
<organism evidence="5 6">
    <name type="scientific">Micromonospora azadirachtae</name>
    <dbReference type="NCBI Taxonomy" id="1970735"/>
    <lineage>
        <taxon>Bacteria</taxon>
        <taxon>Bacillati</taxon>
        <taxon>Actinomycetota</taxon>
        <taxon>Actinomycetes</taxon>
        <taxon>Micromonosporales</taxon>
        <taxon>Micromonosporaceae</taxon>
        <taxon>Micromonospora</taxon>
    </lineage>
</organism>
<evidence type="ECO:0000313" key="5">
    <source>
        <dbReference type="EMBL" id="MFD0787939.1"/>
    </source>
</evidence>
<name>A0ABW3ABT9_9ACTN</name>
<proteinExistence type="predicted"/>
<dbReference type="Pfam" id="PF02780">
    <property type="entry name" value="Transketolase_C"/>
    <property type="match status" value="1"/>
</dbReference>
<dbReference type="EMBL" id="JBHTHM010002370">
    <property type="protein sequence ID" value="MFD0787939.1"/>
    <property type="molecule type" value="Genomic_DNA"/>
</dbReference>
<evidence type="ECO:0000313" key="6">
    <source>
        <dbReference type="Proteomes" id="UP001597053"/>
    </source>
</evidence>
<evidence type="ECO:0000256" key="3">
    <source>
        <dbReference type="ARBA" id="ARBA00023052"/>
    </source>
</evidence>